<dbReference type="GO" id="GO:0003677">
    <property type="term" value="F:DNA binding"/>
    <property type="evidence" value="ECO:0007669"/>
    <property type="project" value="UniProtKB-KW"/>
</dbReference>
<reference evidence="7 8" key="1">
    <citation type="submission" date="2018-02" db="EMBL/GenBank/DDBJ databases">
        <title>The genomes of Aspergillus section Nigri reveals drivers in fungal speciation.</title>
        <authorList>
            <consortium name="DOE Joint Genome Institute"/>
            <person name="Vesth T.C."/>
            <person name="Nybo J."/>
            <person name="Theobald S."/>
            <person name="Brandl J."/>
            <person name="Frisvad J.C."/>
            <person name="Nielsen K.F."/>
            <person name="Lyhne E.K."/>
            <person name="Kogle M.E."/>
            <person name="Kuo A."/>
            <person name="Riley R."/>
            <person name="Clum A."/>
            <person name="Nolan M."/>
            <person name="Lipzen A."/>
            <person name="Salamov A."/>
            <person name="Henrissat B."/>
            <person name="Wiebenga A."/>
            <person name="De vries R.P."/>
            <person name="Grigoriev I.V."/>
            <person name="Mortensen U.H."/>
            <person name="Andersen M.R."/>
            <person name="Baker S.E."/>
        </authorList>
    </citation>
    <scope>NUCLEOTIDE SEQUENCE [LARGE SCALE GENOMIC DNA]</scope>
    <source>
        <strain evidence="7 8">CBS 115571</strain>
    </source>
</reference>
<keyword evidence="6" id="KW-0539">Nucleus</keyword>
<name>A0A2V5HGA9_ASPV1</name>
<evidence type="ECO:0000256" key="6">
    <source>
        <dbReference type="ARBA" id="ARBA00023242"/>
    </source>
</evidence>
<keyword evidence="3" id="KW-0805">Transcription regulation</keyword>
<sequence>MLNTRKKAFAKRSRTGCRTCRACDGYDVHRLIPGGGRRKAGNLVPVFTIPADMARKLQWTATSDERRCLSFFQHRSVEHLVGFYDSLLWQQVIFRLCYQEPAIYHAFALEQSGRAITLLNKRRLSQDPQLQEVILVCCLLFVICELLHGNRNRANFHIQGGLQILHVMKIQRQITGLELCPETAFSGPSGPRFSVESCVVEMFLKLQESSIFYGTDNPLDFDSHFVFGQPYEKYMQHFQSLGHAKQVLKPLTQANFLFTALYLKASDNYIREDYASLQHRQLLLLSYFHRFLCQFEIFCAREYPDSADGTSRLNKEQREAELIKLSCQQGILALKVALYYKSELWPESLTHECEALIIASETAMAKFGGEYPAVTADLAIMPALIISIFRCPDYGVRARGVAAIRSWRSEEGFMSATLTSDIMEEGMKKELQSIYDMAKPWPRGVVFMEDEGVVTARVSYWVGAEEKQRRLPLRQNDILIADLIAIENAKYWPCVSDLE</sequence>
<dbReference type="GO" id="GO:0046872">
    <property type="term" value="F:metal ion binding"/>
    <property type="evidence" value="ECO:0007669"/>
    <property type="project" value="UniProtKB-KW"/>
</dbReference>
<evidence type="ECO:0000313" key="8">
    <source>
        <dbReference type="Proteomes" id="UP000249829"/>
    </source>
</evidence>
<evidence type="ECO:0000256" key="5">
    <source>
        <dbReference type="ARBA" id="ARBA00023163"/>
    </source>
</evidence>
<dbReference type="PANTHER" id="PTHR36206">
    <property type="entry name" value="ASPERCRYPTIN BIOSYNTHESIS CLUSTER-SPECIFIC TRANSCRIPTION REGULATOR ATNN-RELATED"/>
    <property type="match status" value="1"/>
</dbReference>
<organism evidence="7 8">
    <name type="scientific">Aspergillus violaceofuscus (strain CBS 115571)</name>
    <dbReference type="NCBI Taxonomy" id="1450538"/>
    <lineage>
        <taxon>Eukaryota</taxon>
        <taxon>Fungi</taxon>
        <taxon>Dikarya</taxon>
        <taxon>Ascomycota</taxon>
        <taxon>Pezizomycotina</taxon>
        <taxon>Eurotiomycetes</taxon>
        <taxon>Eurotiomycetidae</taxon>
        <taxon>Eurotiales</taxon>
        <taxon>Aspergillaceae</taxon>
        <taxon>Aspergillus</taxon>
    </lineage>
</organism>
<evidence type="ECO:0000256" key="2">
    <source>
        <dbReference type="ARBA" id="ARBA00022833"/>
    </source>
</evidence>
<keyword evidence="5" id="KW-0804">Transcription</keyword>
<proteinExistence type="predicted"/>
<evidence type="ECO:0000256" key="1">
    <source>
        <dbReference type="ARBA" id="ARBA00022723"/>
    </source>
</evidence>
<dbReference type="AlphaFoldDB" id="A0A2V5HGA9"/>
<dbReference type="Proteomes" id="UP000249829">
    <property type="component" value="Unassembled WGS sequence"/>
</dbReference>
<evidence type="ECO:0000256" key="3">
    <source>
        <dbReference type="ARBA" id="ARBA00023015"/>
    </source>
</evidence>
<dbReference type="OMA" id="VICELLH"/>
<dbReference type="STRING" id="1450538.A0A2V5HGA9"/>
<evidence type="ECO:0008006" key="9">
    <source>
        <dbReference type="Google" id="ProtNLM"/>
    </source>
</evidence>
<dbReference type="EMBL" id="KZ825105">
    <property type="protein sequence ID" value="PYI23438.1"/>
    <property type="molecule type" value="Genomic_DNA"/>
</dbReference>
<keyword evidence="1" id="KW-0479">Metal-binding</keyword>
<dbReference type="PANTHER" id="PTHR36206:SF16">
    <property type="entry name" value="TRANSCRIPTION FACTOR DOMAIN-CONTAINING PROTEIN-RELATED"/>
    <property type="match status" value="1"/>
</dbReference>
<accession>A0A2V5HGA9</accession>
<protein>
    <recommendedName>
        <fullName evidence="9">C6 zinc finger domain protein</fullName>
    </recommendedName>
</protein>
<keyword evidence="8" id="KW-1185">Reference proteome</keyword>
<dbReference type="InterPro" id="IPR052360">
    <property type="entry name" value="Transcr_Regulatory_Proteins"/>
</dbReference>
<keyword evidence="2" id="KW-0862">Zinc</keyword>
<evidence type="ECO:0000313" key="7">
    <source>
        <dbReference type="EMBL" id="PYI23438.1"/>
    </source>
</evidence>
<evidence type="ECO:0000256" key="4">
    <source>
        <dbReference type="ARBA" id="ARBA00023125"/>
    </source>
</evidence>
<keyword evidence="4" id="KW-0238">DNA-binding</keyword>
<gene>
    <name evidence="7" type="ORF">BO99DRAFT_409043</name>
</gene>